<dbReference type="EMBL" id="WHJG01000022">
    <property type="protein sequence ID" value="NHZ81457.1"/>
    <property type="molecule type" value="Genomic_DNA"/>
</dbReference>
<keyword evidence="5" id="KW-1185">Reference proteome</keyword>
<accession>A0ABX0NFS6</accession>
<comment type="caution">
    <text evidence="4">The sequence shown here is derived from an EMBL/GenBank/DDBJ whole genome shotgun (WGS) entry which is preliminary data.</text>
</comment>
<evidence type="ECO:0000259" key="3">
    <source>
        <dbReference type="Pfam" id="PF07589"/>
    </source>
</evidence>
<gene>
    <name evidence="4" type="ORF">F2P44_19565</name>
</gene>
<feature type="region of interest" description="Disordered" evidence="1">
    <location>
        <begin position="1"/>
        <end position="24"/>
    </location>
</feature>
<dbReference type="Proteomes" id="UP000621455">
    <property type="component" value="Unassembled WGS sequence"/>
</dbReference>
<evidence type="ECO:0000256" key="1">
    <source>
        <dbReference type="SAM" id="MobiDB-lite"/>
    </source>
</evidence>
<dbReference type="Pfam" id="PF07589">
    <property type="entry name" value="PEP-CTERM"/>
    <property type="match status" value="1"/>
</dbReference>
<evidence type="ECO:0000313" key="5">
    <source>
        <dbReference type="Proteomes" id="UP000621455"/>
    </source>
</evidence>
<feature type="domain" description="Ice-binding protein C-terminal" evidence="3">
    <location>
        <begin position="247"/>
        <end position="269"/>
    </location>
</feature>
<feature type="chain" id="PRO_5046128458" evidence="2">
    <location>
        <begin position="51"/>
        <end position="274"/>
    </location>
</feature>
<reference evidence="4 5" key="1">
    <citation type="submission" date="2019-10" db="EMBL/GenBank/DDBJ databases">
        <title>Taxonomy of Antarctic Massilia spp.: description of Massilia rubra sp. nov., Massilia aquatica sp. nov., Massilia mucilaginosa sp. nov., Massilia frigida sp. nov. isolated from streams, lakes and regoliths.</title>
        <authorList>
            <person name="Holochova P."/>
            <person name="Sedlacek I."/>
            <person name="Kralova S."/>
            <person name="Maslanova I."/>
            <person name="Busse H.-J."/>
            <person name="Stankova E."/>
            <person name="Vrbovska V."/>
            <person name="Kovarovic V."/>
            <person name="Bartak M."/>
            <person name="Svec P."/>
            <person name="Pantucek R."/>
        </authorList>
    </citation>
    <scope>NUCLEOTIDE SEQUENCE [LARGE SCALE GENOMIC DNA]</scope>
    <source>
        <strain evidence="4 5">CCM 8695</strain>
    </source>
</reference>
<proteinExistence type="predicted"/>
<dbReference type="InterPro" id="IPR013424">
    <property type="entry name" value="Ice-binding_C"/>
</dbReference>
<protein>
    <submittedName>
        <fullName evidence="4">PEP-CTERM sorting domain-containing protein</fullName>
    </submittedName>
</protein>
<dbReference type="NCBIfam" id="TIGR02595">
    <property type="entry name" value="PEP_CTERM"/>
    <property type="match status" value="1"/>
</dbReference>
<organism evidence="4 5">
    <name type="scientific">Massilia frigida</name>
    <dbReference type="NCBI Taxonomy" id="2609281"/>
    <lineage>
        <taxon>Bacteria</taxon>
        <taxon>Pseudomonadati</taxon>
        <taxon>Pseudomonadota</taxon>
        <taxon>Betaproteobacteria</taxon>
        <taxon>Burkholderiales</taxon>
        <taxon>Oxalobacteraceae</taxon>
        <taxon>Telluria group</taxon>
        <taxon>Massilia</taxon>
    </lineage>
</organism>
<sequence>MNAASTALPHPLATPGHSHHHRKTSMPVLPSKLVAGLLAAGMLACAPAQAAYSHASANLNNFQFQLIDLDLTDNITPSITFNFTQFDGYLTFLSGKQGGTRYLPDYGTISGAYATGSASATSAPTGLHVEAHVNSVPSSLSVQVHTAQSLSFTLSPSTRLMFSAQADAFLDQKGIDRASSTARMSGSLYSTINGVDGFSDFHTALDSKEGKGSRLLEGALSSGAGVARGTLSASTTISLVHSGATSPVPEPATYGLLAAGLLVIGAARRKARKA</sequence>
<evidence type="ECO:0000256" key="2">
    <source>
        <dbReference type="SAM" id="SignalP"/>
    </source>
</evidence>
<keyword evidence="2" id="KW-0732">Signal</keyword>
<feature type="signal peptide" evidence="2">
    <location>
        <begin position="1"/>
        <end position="50"/>
    </location>
</feature>
<evidence type="ECO:0000313" key="4">
    <source>
        <dbReference type="EMBL" id="NHZ81457.1"/>
    </source>
</evidence>
<name>A0ABX0NFS6_9BURK</name>